<comment type="subcellular location">
    <subcellularLocation>
        <location evidence="1">Cytoplasm</location>
    </subcellularLocation>
</comment>
<evidence type="ECO:0000313" key="5">
    <source>
        <dbReference type="EMBL" id="CAF1218810.1"/>
    </source>
</evidence>
<dbReference type="InterPro" id="IPR011990">
    <property type="entry name" value="TPR-like_helical_dom_sf"/>
</dbReference>
<dbReference type="GO" id="GO:0005829">
    <property type="term" value="C:cytosol"/>
    <property type="evidence" value="ECO:0007669"/>
    <property type="project" value="TreeGrafter"/>
</dbReference>
<gene>
    <name evidence="5" type="ORF">IZO911_LOCUS29591</name>
</gene>
<dbReference type="GO" id="GO:0006626">
    <property type="term" value="P:protein targeting to mitochondrion"/>
    <property type="evidence" value="ECO:0007669"/>
    <property type="project" value="TreeGrafter"/>
</dbReference>
<evidence type="ECO:0000256" key="1">
    <source>
        <dbReference type="ARBA" id="ARBA00004496"/>
    </source>
</evidence>
<name>A0A814XG30_9BILA</name>
<sequence length="170" mass="20510">MFLTYLKHQNTFEENNAYHWYEKYAEEFYSNACFVLAIRYYTYCIELQSNNISIYLKRAACYLKPQKAINDCDFVLKQDKTNILALYYKASAYKLSHDNHSYELTLKEYIKIEPHNQIVLAEYYTYRREQIPRRWPINNGVLNVLPIFPLLSFRLGFKRFSIQVSTNTYE</sequence>
<accession>A0A814XG30</accession>
<evidence type="ECO:0000256" key="2">
    <source>
        <dbReference type="ARBA" id="ARBA00022490"/>
    </source>
</evidence>
<dbReference type="PANTHER" id="PTHR45984:SF1">
    <property type="entry name" value="SPAG1 AXONEMAL DYNEIN ASSEMBLY FACTOR"/>
    <property type="match status" value="1"/>
</dbReference>
<dbReference type="AlphaFoldDB" id="A0A814XG30"/>
<evidence type="ECO:0000256" key="3">
    <source>
        <dbReference type="ARBA" id="ARBA00022737"/>
    </source>
</evidence>
<comment type="caution">
    <text evidence="5">The sequence shown here is derived from an EMBL/GenBank/DDBJ whole genome shotgun (WGS) entry which is preliminary data.</text>
</comment>
<dbReference type="PANTHER" id="PTHR45984">
    <property type="entry name" value="RNA (RNA) POLYMERASE II ASSOCIATED PROTEIN HOMOLOG"/>
    <property type="match status" value="1"/>
</dbReference>
<evidence type="ECO:0000256" key="4">
    <source>
        <dbReference type="ARBA" id="ARBA00022803"/>
    </source>
</evidence>
<evidence type="ECO:0000313" key="6">
    <source>
        <dbReference type="Proteomes" id="UP000663860"/>
    </source>
</evidence>
<dbReference type="GO" id="GO:0005739">
    <property type="term" value="C:mitochondrion"/>
    <property type="evidence" value="ECO:0007669"/>
    <property type="project" value="TreeGrafter"/>
</dbReference>
<keyword evidence="4" id="KW-0802">TPR repeat</keyword>
<proteinExistence type="predicted"/>
<dbReference type="EMBL" id="CAJNOE010000444">
    <property type="protein sequence ID" value="CAF1218810.1"/>
    <property type="molecule type" value="Genomic_DNA"/>
</dbReference>
<dbReference type="GO" id="GO:0031072">
    <property type="term" value="F:heat shock protein binding"/>
    <property type="evidence" value="ECO:0007669"/>
    <property type="project" value="TreeGrafter"/>
</dbReference>
<dbReference type="Gene3D" id="1.25.40.10">
    <property type="entry name" value="Tetratricopeptide repeat domain"/>
    <property type="match status" value="1"/>
</dbReference>
<dbReference type="InterPro" id="IPR051982">
    <property type="entry name" value="CiliaryAsmbly_MitoImport"/>
</dbReference>
<keyword evidence="3" id="KW-0677">Repeat</keyword>
<reference evidence="5" key="1">
    <citation type="submission" date="2021-02" db="EMBL/GenBank/DDBJ databases">
        <authorList>
            <person name="Nowell W R."/>
        </authorList>
    </citation>
    <scope>NUCLEOTIDE SEQUENCE</scope>
</reference>
<protein>
    <submittedName>
        <fullName evidence="5">Uncharacterized protein</fullName>
    </submittedName>
</protein>
<dbReference type="SUPFAM" id="SSF48452">
    <property type="entry name" value="TPR-like"/>
    <property type="match status" value="1"/>
</dbReference>
<dbReference type="Proteomes" id="UP000663860">
    <property type="component" value="Unassembled WGS sequence"/>
</dbReference>
<keyword evidence="2" id="KW-0963">Cytoplasm</keyword>
<organism evidence="5 6">
    <name type="scientific">Adineta steineri</name>
    <dbReference type="NCBI Taxonomy" id="433720"/>
    <lineage>
        <taxon>Eukaryota</taxon>
        <taxon>Metazoa</taxon>
        <taxon>Spiralia</taxon>
        <taxon>Gnathifera</taxon>
        <taxon>Rotifera</taxon>
        <taxon>Eurotatoria</taxon>
        <taxon>Bdelloidea</taxon>
        <taxon>Adinetida</taxon>
        <taxon>Adinetidae</taxon>
        <taxon>Adineta</taxon>
    </lineage>
</organism>